<dbReference type="InterPro" id="IPR052936">
    <property type="entry name" value="Jasmonate_Hydroxylase-like"/>
</dbReference>
<protein>
    <submittedName>
        <fullName evidence="2">Antibiotic biosynthesis monooxygenase</fullName>
    </submittedName>
</protein>
<dbReference type="GO" id="GO:0004497">
    <property type="term" value="F:monooxygenase activity"/>
    <property type="evidence" value="ECO:0007669"/>
    <property type="project" value="UniProtKB-KW"/>
</dbReference>
<dbReference type="AlphaFoldDB" id="A0A846W088"/>
<dbReference type="RefSeq" id="WP_067640020.1">
    <property type="nucleotide sequence ID" value="NZ_JAAXOM010000001.1"/>
</dbReference>
<feature type="domain" description="ABM" evidence="1">
    <location>
        <begin position="34"/>
        <end position="91"/>
    </location>
</feature>
<evidence type="ECO:0000259" key="1">
    <source>
        <dbReference type="Pfam" id="PF03992"/>
    </source>
</evidence>
<dbReference type="SUPFAM" id="SSF54909">
    <property type="entry name" value="Dimeric alpha+beta barrel"/>
    <property type="match status" value="1"/>
</dbReference>
<name>A0A846W088_9NOCA</name>
<dbReference type="Pfam" id="PF03992">
    <property type="entry name" value="ABM"/>
    <property type="match status" value="1"/>
</dbReference>
<dbReference type="Proteomes" id="UP000572007">
    <property type="component" value="Unassembled WGS sequence"/>
</dbReference>
<dbReference type="Gene3D" id="3.30.70.100">
    <property type="match status" value="1"/>
</dbReference>
<dbReference type="EMBL" id="JAAXOM010000001">
    <property type="protein sequence ID" value="NKX86521.1"/>
    <property type="molecule type" value="Genomic_DNA"/>
</dbReference>
<sequence>MTSWSGLPFVRGTSPPYVAAILTTALSDDPVDLAGYEEAAARMADLAVRIDGYLGMEFARDEHCGITVSYWRDLDALRNWREDIEHVAAQRDGRERFYLGYRARICHVEREYEWARPPDLVPTTTDSANE</sequence>
<keyword evidence="3" id="KW-1185">Reference proteome</keyword>
<dbReference type="PANTHER" id="PTHR37811:SF2">
    <property type="entry name" value="ABM DOMAIN-CONTAINING PROTEIN"/>
    <property type="match status" value="1"/>
</dbReference>
<accession>A0A846W088</accession>
<organism evidence="2 3">
    <name type="scientific">Nocardia coubleae</name>
    <dbReference type="NCBI Taxonomy" id="356147"/>
    <lineage>
        <taxon>Bacteria</taxon>
        <taxon>Bacillati</taxon>
        <taxon>Actinomycetota</taxon>
        <taxon>Actinomycetes</taxon>
        <taxon>Mycobacteriales</taxon>
        <taxon>Nocardiaceae</taxon>
        <taxon>Nocardia</taxon>
    </lineage>
</organism>
<dbReference type="InterPro" id="IPR007138">
    <property type="entry name" value="ABM_dom"/>
</dbReference>
<proteinExistence type="predicted"/>
<gene>
    <name evidence="2" type="ORF">HGA10_04225</name>
</gene>
<dbReference type="PANTHER" id="PTHR37811">
    <property type="entry name" value="BLL5343 PROTEIN"/>
    <property type="match status" value="1"/>
</dbReference>
<dbReference type="InterPro" id="IPR011008">
    <property type="entry name" value="Dimeric_a/b-barrel"/>
</dbReference>
<evidence type="ECO:0000313" key="3">
    <source>
        <dbReference type="Proteomes" id="UP000572007"/>
    </source>
</evidence>
<comment type="caution">
    <text evidence="2">The sequence shown here is derived from an EMBL/GenBank/DDBJ whole genome shotgun (WGS) entry which is preliminary data.</text>
</comment>
<keyword evidence="2" id="KW-0503">Monooxygenase</keyword>
<evidence type="ECO:0000313" key="2">
    <source>
        <dbReference type="EMBL" id="NKX86521.1"/>
    </source>
</evidence>
<keyword evidence="2" id="KW-0560">Oxidoreductase</keyword>
<reference evidence="2 3" key="1">
    <citation type="submission" date="2020-04" db="EMBL/GenBank/DDBJ databases">
        <title>MicrobeNet Type strains.</title>
        <authorList>
            <person name="Nicholson A.C."/>
        </authorList>
    </citation>
    <scope>NUCLEOTIDE SEQUENCE [LARGE SCALE GENOMIC DNA]</scope>
    <source>
        <strain evidence="2 3">DSM 44960</strain>
    </source>
</reference>